<accession>S9QAS8</accession>
<dbReference type="CDD" id="cd00009">
    <property type="entry name" value="AAA"/>
    <property type="match status" value="1"/>
</dbReference>
<dbReference type="Proteomes" id="UP000011682">
    <property type="component" value="Unassembled WGS sequence"/>
</dbReference>
<protein>
    <recommendedName>
        <fullName evidence="2">AAA+ ATPase domain-containing protein</fullName>
    </recommendedName>
</protein>
<dbReference type="eggNOG" id="COG5635">
    <property type="taxonomic scope" value="Bacteria"/>
</dbReference>
<dbReference type="SUPFAM" id="SSF48371">
    <property type="entry name" value="ARM repeat"/>
    <property type="match status" value="1"/>
</dbReference>
<evidence type="ECO:0000259" key="2">
    <source>
        <dbReference type="SMART" id="SM00382"/>
    </source>
</evidence>
<feature type="region of interest" description="Disordered" evidence="1">
    <location>
        <begin position="299"/>
        <end position="329"/>
    </location>
</feature>
<name>S9QAS8_CYSF2</name>
<dbReference type="InterPro" id="IPR016024">
    <property type="entry name" value="ARM-type_fold"/>
</dbReference>
<dbReference type="Pfam" id="PF05729">
    <property type="entry name" value="NACHT"/>
    <property type="match status" value="1"/>
</dbReference>
<dbReference type="InterPro" id="IPR007111">
    <property type="entry name" value="NACHT_NTPase"/>
</dbReference>
<organism evidence="3 4">
    <name type="scientific">Cystobacter fuscus (strain ATCC 25194 / DSM 2262 / NBRC 100088 / M29)</name>
    <dbReference type="NCBI Taxonomy" id="1242864"/>
    <lineage>
        <taxon>Bacteria</taxon>
        <taxon>Pseudomonadati</taxon>
        <taxon>Myxococcota</taxon>
        <taxon>Myxococcia</taxon>
        <taxon>Myxococcales</taxon>
        <taxon>Cystobacterineae</taxon>
        <taxon>Archangiaceae</taxon>
        <taxon>Cystobacter</taxon>
    </lineage>
</organism>
<gene>
    <name evidence="3" type="ORF">D187_003911</name>
</gene>
<dbReference type="Gene3D" id="3.40.50.300">
    <property type="entry name" value="P-loop containing nucleotide triphosphate hydrolases"/>
    <property type="match status" value="1"/>
</dbReference>
<proteinExistence type="predicted"/>
<keyword evidence="4" id="KW-1185">Reference proteome</keyword>
<dbReference type="SMART" id="SM00382">
    <property type="entry name" value="AAA"/>
    <property type="match status" value="1"/>
</dbReference>
<dbReference type="InterPro" id="IPR027417">
    <property type="entry name" value="P-loop_NTPase"/>
</dbReference>
<dbReference type="InterPro" id="IPR003593">
    <property type="entry name" value="AAA+_ATPase"/>
</dbReference>
<sequence>MSDNNSTPNFSFPQGLLEAREQGRLIPFIGAGVSMAVQGPNGRLFPNWKELLLAAATKLEAESLKNEATLVRANLGITPPNYLEAAGFARKFLKSHWAAFLQEELDPDFESVKSDSLELARSIWNLGSNFIITTNYDRVLEWACPRPKNIRTLDIESPTQFNEVLKNAVKHPTVWHLHGHIGEPTRIVLTPESYKELYPEKDNSTTNYDAALHTLRSLVSSHTFLFIGFSLDDEHVVSEIKRIAEIFSGTGSTHYVLARTAEIALMRNTIGQLPIQAIEFSDFGEPLLALLRALGGKITPPSSGGSTPTPSSGKTPFQEQTSPDGPLGLDADLKLNQASEALLTWPQLLPGNHWLERPEMNRIITTLKTKTNSQTVLLGPPGSGKSALLSRLASKLKEATRTFILAIKADMVPVEVDSLIKLQASLNLPMEPATYLERLRYSHRIVLIIDQLDALSDLIDLKTKRLDVLLSLIKALTGKDNIHILISCREFDYHHDTRLRMLAADEIVFQLPSWTEIEPLLQQRGFATTGWPQSFREILRTPQHLKIFLAQSRDSGAFESFDSYQAMLEALWQRNVLNDNGLPGRAQLAADLASTMADQETLWLSAARYDKQRSELMQLVSADILRLDNSGRSISFSHQTLFDFARARAFAAGSGHLSEYVLARQDALFVRPKLWSSLVYLRGAEPATYRSEFSKLWNEPSLRAHIRSLLVEFLGQLHTPNEQEAAWLLPLLSTPSERSKTLRAMQGSRGWFERLSRLHLPALMAEEPELASGVLFIIRHAWIFDRERILRLIEEYWIPYQEKSHLAWRAFESLTIWDERAVSNAVKLIKTAGITLFAANRLTSIIAATSPEMAPKLVRAFLEQAVDKKHLEEVTLSTEAESKAGSTETREDSIRASLEQAFDDSQSENITPIEESRIQHQIDRHESYSKIISDSDWYGIRDIAAASPKSFLLEVWPWLAKFIETLTDKHPSLTNRYNKSSLIAFESDLGDDFEDDFLSAIADSIASLARNEPQYFINFIGDWMNTECLEIHLFLSRGLIELADTHPVEVLNYLLKDPRRFALGNSQNEHRTTQELIGRIASKLNSNDLIRLENAIINWHYYTSIPKEVTGAKALMWRKWSRQHRLRLMHAMPESQRSNRFNRLVQEEVLALPDYESEDWSVNVGFIRSPMSSEQMLKAKDEDILRLFETLKDEKTVVMEAAREFGKLGTQEPQRALELINKLSPGSQERPIAEFLDQITEIDSSTLSHIIALHQRGFHSDRFHESAARALTKLARHSQGLPDHAIPLLTSWLKITAKNKDTTPQEKEDKKTDKTRPILWPPFIPSSIPQGNYPILEAVYFGLMLRTPPEASRTLDIFVKHLEQDNEPATWKYICRSLLAPILARVEQQRAVVFLERLFQKIPDVFYSKETVVFIAKSWRWLPVEKLRYWLLNFKNSHWPAGKQAFGELLGLLLASPDKHWTQSQIQVLISDPSIHNESELSSMRMGLAHAAVYELWNQPHLRGIAANTLIQLMPVANFELAKIITKAFRISDTQPNDKHLHSMLRAIKEHPTVLLACDFRFTENLCDLVDAHPDMVLDLSNSLIERWKNASDAERRFAQLNTAHLVDIAITLQRLEPTRVAGLSLFEKLLDLSIDEAQAALFELDARPHQWTVPTPRRVSRQKRPS</sequence>
<dbReference type="eggNOG" id="COG0457">
    <property type="taxonomic scope" value="Bacteria"/>
</dbReference>
<dbReference type="SUPFAM" id="SSF52540">
    <property type="entry name" value="P-loop containing nucleoside triphosphate hydrolases"/>
    <property type="match status" value="1"/>
</dbReference>
<reference evidence="3" key="1">
    <citation type="submission" date="2013-05" db="EMBL/GenBank/DDBJ databases">
        <title>Genome assembly of Cystobacter fuscus DSM 2262.</title>
        <authorList>
            <person name="Sharma G."/>
            <person name="Khatri I."/>
            <person name="Kaur C."/>
            <person name="Mayilraj S."/>
            <person name="Subramanian S."/>
        </authorList>
    </citation>
    <scope>NUCLEOTIDE SEQUENCE [LARGE SCALE GENOMIC DNA]</scope>
    <source>
        <strain evidence="3">DSM 2262</strain>
    </source>
</reference>
<feature type="domain" description="AAA+ ATPase" evidence="2">
    <location>
        <begin position="371"/>
        <end position="513"/>
    </location>
</feature>
<evidence type="ECO:0000256" key="1">
    <source>
        <dbReference type="SAM" id="MobiDB-lite"/>
    </source>
</evidence>
<dbReference type="RefSeq" id="WP_020918420.1">
    <property type="nucleotide sequence ID" value="NZ_ANAH02000024.1"/>
</dbReference>
<evidence type="ECO:0000313" key="3">
    <source>
        <dbReference type="EMBL" id="EPX58439.1"/>
    </source>
</evidence>
<evidence type="ECO:0000313" key="4">
    <source>
        <dbReference type="Proteomes" id="UP000011682"/>
    </source>
</evidence>
<dbReference type="EMBL" id="ANAH02000024">
    <property type="protein sequence ID" value="EPX58439.1"/>
    <property type="molecule type" value="Genomic_DNA"/>
</dbReference>
<comment type="caution">
    <text evidence="3">The sequence shown here is derived from an EMBL/GenBank/DDBJ whole genome shotgun (WGS) entry which is preliminary data.</text>
</comment>
<feature type="compositionally biased region" description="Low complexity" evidence="1">
    <location>
        <begin position="299"/>
        <end position="316"/>
    </location>
</feature>
<dbReference type="OrthoDB" id="556502at2"/>
<dbReference type="Pfam" id="PF13289">
    <property type="entry name" value="SIR2_2"/>
    <property type="match status" value="1"/>
</dbReference>